<reference evidence="3 4" key="1">
    <citation type="journal article" date="2019" name="Nat. Med.">
        <title>A library of human gut bacterial isolates paired with longitudinal multiomics data enables mechanistic microbiome research.</title>
        <authorList>
            <person name="Poyet M."/>
            <person name="Groussin M."/>
            <person name="Gibbons S.M."/>
            <person name="Avila-Pacheco J."/>
            <person name="Jiang X."/>
            <person name="Kearney S.M."/>
            <person name="Perrotta A.R."/>
            <person name="Berdy B."/>
            <person name="Zhao S."/>
            <person name="Lieberman T.D."/>
            <person name="Swanson P.K."/>
            <person name="Smith M."/>
            <person name="Roesemann S."/>
            <person name="Alexander J.E."/>
            <person name="Rich S.A."/>
            <person name="Livny J."/>
            <person name="Vlamakis H."/>
            <person name="Clish C."/>
            <person name="Bullock K."/>
            <person name="Deik A."/>
            <person name="Scott J."/>
            <person name="Pierce K.A."/>
            <person name="Xavier R.J."/>
            <person name="Alm E.J."/>
        </authorList>
    </citation>
    <scope>NUCLEOTIDE SEQUENCE [LARGE SCALE GENOMIC DNA]</scope>
    <source>
        <strain evidence="1 4">BIOML-A13</strain>
        <strain evidence="2 3">BIOML-A3</strain>
    </source>
</reference>
<comment type="caution">
    <text evidence="1">The sequence shown here is derived from an EMBL/GenBank/DDBJ whole genome shotgun (WGS) entry which is preliminary data.</text>
</comment>
<dbReference type="EMBL" id="WNBW01000006">
    <property type="protein sequence ID" value="MTU04428.1"/>
    <property type="molecule type" value="Genomic_DNA"/>
</dbReference>
<dbReference type="Proteomes" id="UP000443070">
    <property type="component" value="Unassembled WGS sequence"/>
</dbReference>
<dbReference type="AlphaFoldDB" id="A0A3G9GQV6"/>
<evidence type="ECO:0000313" key="2">
    <source>
        <dbReference type="EMBL" id="MTU04428.1"/>
    </source>
</evidence>
<proteinExistence type="predicted"/>
<organism evidence="1 4">
    <name type="scientific">Phascolarctobacterium faecium</name>
    <dbReference type="NCBI Taxonomy" id="33025"/>
    <lineage>
        <taxon>Bacteria</taxon>
        <taxon>Bacillati</taxon>
        <taxon>Bacillota</taxon>
        <taxon>Negativicutes</taxon>
        <taxon>Acidaminococcales</taxon>
        <taxon>Acidaminococcaceae</taxon>
        <taxon>Phascolarctobacterium</taxon>
    </lineage>
</organism>
<gene>
    <name evidence="1" type="ORF">GMD11_08815</name>
    <name evidence="2" type="ORF">GMD18_08470</name>
</gene>
<dbReference type="EMBL" id="WNBM01000006">
    <property type="protein sequence ID" value="MTT76364.1"/>
    <property type="molecule type" value="Genomic_DNA"/>
</dbReference>
<accession>A0A3G9GQV6</accession>
<keyword evidence="3" id="KW-1185">Reference proteome</keyword>
<protein>
    <submittedName>
        <fullName evidence="1">Uncharacterized protein</fullName>
    </submittedName>
</protein>
<name>A0A3G9GQV6_9FIRM</name>
<evidence type="ECO:0000313" key="4">
    <source>
        <dbReference type="Proteomes" id="UP000484547"/>
    </source>
</evidence>
<dbReference type="OrthoDB" id="3034092at2"/>
<sequence>MDKNEHSIFAYVMDQLDENGIYQGGALIDDPTPSLPRPLGSDDAYIYTAEMPPDLPGAEAVCSMLLAYADEPSATAKAVLEEALIKILCVSVCDPLVELLSEDEVPEPLLALAEDWLYTAHKRELVKYAIVILAVFGLEKLRKEHSENLWDDLVDLCRCEEFTFFLTFAYRINNIAPQDELWELVRSTRGWGRIFTLYDLECTTEEEEIWLLRHGCEIEIDYAPICLVVMRKGQLLHHLHKEQLDYKTYRGCLLIINNFIMMLDRYYIGNSDPTYIDISGIDSKTLISELLRHAERYDKTPADLIGIINISIGLQKLITDSNWAALPSNASHELVSRCEKLIYSRDWYEEVQAQLFKEDGSVNYTTAEFAFELDIDIWERLFDYLKQHPLESALFPYLLGFENDERPQKVLTFIEKNINTYTQSETALLIPLKYLETHPGTGVPIVTAALTSIYDWPRGAASIILEEWGHEQLTPALRAALITARRLSQHPLITMRIDALLENKPFSVATMLEQLGNKN</sequence>
<dbReference type="RefSeq" id="WP_113077968.1">
    <property type="nucleotide sequence ID" value="NZ_AP019004.1"/>
</dbReference>
<evidence type="ECO:0000313" key="3">
    <source>
        <dbReference type="Proteomes" id="UP000443070"/>
    </source>
</evidence>
<dbReference type="Proteomes" id="UP000484547">
    <property type="component" value="Unassembled WGS sequence"/>
</dbReference>
<dbReference type="GeneID" id="49406442"/>
<evidence type="ECO:0000313" key="1">
    <source>
        <dbReference type="EMBL" id="MTT76364.1"/>
    </source>
</evidence>